<comment type="caution">
    <text evidence="4">The sequence shown here is derived from an EMBL/GenBank/DDBJ whole genome shotgun (WGS) entry which is preliminary data.</text>
</comment>
<feature type="domain" description="Mop" evidence="3">
    <location>
        <begin position="32"/>
        <end position="97"/>
    </location>
</feature>
<evidence type="ECO:0000313" key="5">
    <source>
        <dbReference type="Proteomes" id="UP000270834"/>
    </source>
</evidence>
<dbReference type="InterPro" id="IPR005116">
    <property type="entry name" value="Transp-assoc_OB_typ1"/>
</dbReference>
<keyword evidence="1 2" id="KW-0500">Molybdenum</keyword>
<sequence length="97" mass="10785">MRVAHAPLAPGKRLRFKVQARDVSLNLRDDAQSSILNRLPVRVLELVDTDTAAHVLVRLDAGGNPLLARITRYSRDQLQLRPGQLLWAQIKSVAVLA</sequence>
<evidence type="ECO:0000256" key="2">
    <source>
        <dbReference type="PROSITE-ProRule" id="PRU01213"/>
    </source>
</evidence>
<dbReference type="InterPro" id="IPR004606">
    <property type="entry name" value="Mop_domain"/>
</dbReference>
<organism evidence="4 5">
    <name type="scientific">Pseudomonas aeruginosa</name>
    <dbReference type="NCBI Taxonomy" id="287"/>
    <lineage>
        <taxon>Bacteria</taxon>
        <taxon>Pseudomonadati</taxon>
        <taxon>Pseudomonadota</taxon>
        <taxon>Gammaproteobacteria</taxon>
        <taxon>Pseudomonadales</taxon>
        <taxon>Pseudomonadaceae</taxon>
        <taxon>Pseudomonas</taxon>
    </lineage>
</organism>
<dbReference type="PROSITE" id="PS51866">
    <property type="entry name" value="MOP"/>
    <property type="match status" value="1"/>
</dbReference>
<dbReference type="EMBL" id="RBSQ01000549">
    <property type="protein sequence ID" value="RMS55733.1"/>
    <property type="molecule type" value="Genomic_DNA"/>
</dbReference>
<dbReference type="GO" id="GO:0015689">
    <property type="term" value="P:molybdate ion transport"/>
    <property type="evidence" value="ECO:0007669"/>
    <property type="project" value="InterPro"/>
</dbReference>
<dbReference type="AlphaFoldDB" id="A0A3M5E2D8"/>
<protein>
    <recommendedName>
        <fullName evidence="3">Mop domain-containing protein</fullName>
    </recommendedName>
</protein>
<reference evidence="4 5" key="1">
    <citation type="submission" date="2018-08" db="EMBL/GenBank/DDBJ databases">
        <title>Recombination of ecologically and evolutionarily significant loci maintains genetic cohesion in the Pseudomonas syringae species complex.</title>
        <authorList>
            <person name="Dillon M."/>
            <person name="Thakur S."/>
            <person name="Almeida R.N.D."/>
            <person name="Weir B.S."/>
            <person name="Guttman D.S."/>
        </authorList>
    </citation>
    <scope>NUCLEOTIDE SEQUENCE [LARGE SCALE GENOMIC DNA]</scope>
    <source>
        <strain evidence="4 5">ICMP 7846</strain>
    </source>
</reference>
<gene>
    <name evidence="4" type="ORF">ALP65_02546</name>
</gene>
<name>A0A3M5E2D8_PSEAI</name>
<dbReference type="Proteomes" id="UP000270834">
    <property type="component" value="Unassembled WGS sequence"/>
</dbReference>
<dbReference type="InterPro" id="IPR008995">
    <property type="entry name" value="Mo/tungstate-bd_C_term_dom"/>
</dbReference>
<proteinExistence type="predicted"/>
<evidence type="ECO:0000259" key="3">
    <source>
        <dbReference type="PROSITE" id="PS51866"/>
    </source>
</evidence>
<evidence type="ECO:0000313" key="4">
    <source>
        <dbReference type="EMBL" id="RMS55733.1"/>
    </source>
</evidence>
<evidence type="ECO:0000256" key="1">
    <source>
        <dbReference type="ARBA" id="ARBA00022505"/>
    </source>
</evidence>
<dbReference type="Gene3D" id="2.40.50.100">
    <property type="match status" value="1"/>
</dbReference>
<dbReference type="SUPFAM" id="SSF50331">
    <property type="entry name" value="MOP-like"/>
    <property type="match status" value="1"/>
</dbReference>
<accession>A0A3M5E2D8</accession>
<dbReference type="Pfam" id="PF03459">
    <property type="entry name" value="TOBE"/>
    <property type="match status" value="1"/>
</dbReference>